<evidence type="ECO:0000256" key="13">
    <source>
        <dbReference type="NCBIfam" id="TIGR04265"/>
    </source>
</evidence>
<dbReference type="InterPro" id="IPR030874">
    <property type="entry name" value="Cardiolipin_synth_Firmi"/>
</dbReference>
<evidence type="ECO:0000256" key="3">
    <source>
        <dbReference type="ARBA" id="ARBA00022516"/>
    </source>
</evidence>
<evidence type="ECO:0000256" key="8">
    <source>
        <dbReference type="ARBA" id="ARBA00023098"/>
    </source>
</evidence>
<keyword evidence="6" id="KW-0677">Repeat</keyword>
<protein>
    <recommendedName>
        <fullName evidence="12 13">Cardiolipin synthase</fullName>
        <shortName evidence="12">CL synthase</shortName>
        <ecNumber evidence="12 13">2.7.8.-</ecNumber>
    </recommendedName>
</protein>
<comment type="similarity">
    <text evidence="12">Belongs to the phospholipase D family. Cardiolipin synthase subfamily.</text>
</comment>
<dbReference type="SMART" id="SM00155">
    <property type="entry name" value="PLDc"/>
    <property type="match status" value="2"/>
</dbReference>
<dbReference type="PANTHER" id="PTHR21248:SF22">
    <property type="entry name" value="PHOSPHOLIPASE D"/>
    <property type="match status" value="1"/>
</dbReference>
<feature type="active site" evidence="12">
    <location>
        <position position="242"/>
    </location>
</feature>
<evidence type="ECO:0000256" key="9">
    <source>
        <dbReference type="ARBA" id="ARBA00023136"/>
    </source>
</evidence>
<evidence type="ECO:0000256" key="12">
    <source>
        <dbReference type="HAMAP-Rule" id="MF_01916"/>
    </source>
</evidence>
<dbReference type="SUPFAM" id="SSF56024">
    <property type="entry name" value="Phospholipase D/nuclease"/>
    <property type="match status" value="2"/>
</dbReference>
<evidence type="ECO:0000256" key="10">
    <source>
        <dbReference type="ARBA" id="ARBA00023209"/>
    </source>
</evidence>
<keyword evidence="9 12" id="KW-0472">Membrane</keyword>
<dbReference type="PANTHER" id="PTHR21248">
    <property type="entry name" value="CARDIOLIPIN SYNTHASE"/>
    <property type="match status" value="1"/>
</dbReference>
<keyword evidence="5 12" id="KW-0812">Transmembrane</keyword>
<reference evidence="16" key="1">
    <citation type="journal article" date="2019" name="Int. J. Syst. Evol. Microbiol.">
        <title>The Global Catalogue of Microorganisms (GCM) 10K type strain sequencing project: providing services to taxonomists for standard genome sequencing and annotation.</title>
        <authorList>
            <consortium name="The Broad Institute Genomics Platform"/>
            <consortium name="The Broad Institute Genome Sequencing Center for Infectious Disease"/>
            <person name="Wu L."/>
            <person name="Ma J."/>
        </authorList>
    </citation>
    <scope>NUCLEOTIDE SEQUENCE [LARGE SCALE GENOMIC DNA]</scope>
    <source>
        <strain evidence="16">CGMCC 1.15790</strain>
    </source>
</reference>
<keyword evidence="8 12" id="KW-0443">Lipid metabolism</keyword>
<evidence type="ECO:0000259" key="14">
    <source>
        <dbReference type="PROSITE" id="PS50035"/>
    </source>
</evidence>
<dbReference type="InterPro" id="IPR001736">
    <property type="entry name" value="PLipase_D/transphosphatidylase"/>
</dbReference>
<dbReference type="EC" id="2.7.8.-" evidence="12 13"/>
<organism evidence="15 16">
    <name type="scientific">Aliibacillus thermotolerans</name>
    <dbReference type="NCBI Taxonomy" id="1834418"/>
    <lineage>
        <taxon>Bacteria</taxon>
        <taxon>Bacillati</taxon>
        <taxon>Bacillota</taxon>
        <taxon>Bacilli</taxon>
        <taxon>Bacillales</taxon>
        <taxon>Bacillaceae</taxon>
        <taxon>Aliibacillus</taxon>
    </lineage>
</organism>
<dbReference type="Gene3D" id="3.30.870.10">
    <property type="entry name" value="Endonuclease Chain A"/>
    <property type="match status" value="2"/>
</dbReference>
<keyword evidence="2 12" id="KW-1003">Cell membrane</keyword>
<sequence length="500" mass="57759">MKKEKIFVINVAKVVIIVDIISILLSVLFFVNIIFAGLIIFIEEKKDATSAWAWLMVLFFIPVLGFILYLILGQNLSRKRLFDWEDLKKIGIEDLIKEQSEALRNDEFHFTRDETKEFRDLIYMQLVNNGAVLTEDNHVDIFTDGREKFEQLLEDIEKATDHIHLQYYIFRHDHLGSRLIYALTKKAKEGLDVRILYDDMGSRKLTKNVFLSFKKAGGKVGVFFPKRIPFINMRLNYRNHRKLVIIDGKIGYIGGFNVGDEYLGLNPKFGYWRDTHLRIVGSVVKAMQTRFILDWNQASQTHYISYRKSLFPDIESQGDTSAQIVSSGPDSEWEQIKNGYIKLITSAKESVYIQTPYFIPDQSLMDALRIAALSGKDVKVMIPNKPDHPFVYWATYAHAGELLKTGARVFIYEAGFIHAKMMVVDGKVCSVGTANIDNRSFKLNFEVNAFIYDKPTSENLVSIFNQDLIQSQELTLERYNERSLWIKFKESISHLLSPIL</sequence>
<evidence type="ECO:0000256" key="1">
    <source>
        <dbReference type="ARBA" id="ARBA00004651"/>
    </source>
</evidence>
<evidence type="ECO:0000256" key="6">
    <source>
        <dbReference type="ARBA" id="ARBA00022737"/>
    </source>
</evidence>
<dbReference type="PROSITE" id="PS50035">
    <property type="entry name" value="PLD"/>
    <property type="match status" value="2"/>
</dbReference>
<feature type="active site" evidence="12">
    <location>
        <position position="420"/>
    </location>
</feature>
<comment type="subcellular location">
    <subcellularLocation>
        <location evidence="1 12">Cell membrane</location>
        <topology evidence="1 12">Multi-pass membrane protein</topology>
    </subcellularLocation>
</comment>
<keyword evidence="11 12" id="KW-1208">Phospholipid metabolism</keyword>
<feature type="active site" evidence="12">
    <location>
        <position position="425"/>
    </location>
</feature>
<comment type="caution">
    <text evidence="15">The sequence shown here is derived from an EMBL/GenBank/DDBJ whole genome shotgun (WGS) entry which is preliminary data.</text>
</comment>
<dbReference type="InterPro" id="IPR027379">
    <property type="entry name" value="CLS_N"/>
</dbReference>
<dbReference type="InterPro" id="IPR025202">
    <property type="entry name" value="PLD-like_dom"/>
</dbReference>
<dbReference type="RefSeq" id="WP_377902105.1">
    <property type="nucleotide sequence ID" value="NZ_JBHSPF010000058.1"/>
</dbReference>
<dbReference type="Proteomes" id="UP001596143">
    <property type="component" value="Unassembled WGS sequence"/>
</dbReference>
<evidence type="ECO:0000256" key="5">
    <source>
        <dbReference type="ARBA" id="ARBA00022692"/>
    </source>
</evidence>
<dbReference type="CDD" id="cd09112">
    <property type="entry name" value="PLDc_CLS_2"/>
    <property type="match status" value="1"/>
</dbReference>
<accession>A0ABW0U7A0</accession>
<keyword evidence="4 12" id="KW-0808">Transferase</keyword>
<dbReference type="Pfam" id="PF13091">
    <property type="entry name" value="PLDc_2"/>
    <property type="match status" value="2"/>
</dbReference>
<evidence type="ECO:0000313" key="16">
    <source>
        <dbReference type="Proteomes" id="UP001596143"/>
    </source>
</evidence>
<name>A0ABW0U7A0_9BACI</name>
<evidence type="ECO:0000256" key="11">
    <source>
        <dbReference type="ARBA" id="ARBA00023264"/>
    </source>
</evidence>
<feature type="active site" evidence="12">
    <location>
        <position position="240"/>
    </location>
</feature>
<dbReference type="NCBIfam" id="TIGR04265">
    <property type="entry name" value="bac_cardiolipin"/>
    <property type="match status" value="1"/>
</dbReference>
<keyword evidence="16" id="KW-1185">Reference proteome</keyword>
<evidence type="ECO:0000256" key="2">
    <source>
        <dbReference type="ARBA" id="ARBA00022475"/>
    </source>
</evidence>
<keyword evidence="3 12" id="KW-0444">Lipid biosynthesis</keyword>
<feature type="active site" evidence="12">
    <location>
        <position position="418"/>
    </location>
</feature>
<comment type="catalytic activity">
    <reaction evidence="12">
        <text>2 a 1,2-diacyl-sn-glycero-3-phospho-(1'-sn-glycerol) = a cardiolipin + glycerol</text>
        <dbReference type="Rhea" id="RHEA:31451"/>
        <dbReference type="ChEBI" id="CHEBI:17754"/>
        <dbReference type="ChEBI" id="CHEBI:62237"/>
        <dbReference type="ChEBI" id="CHEBI:64716"/>
    </reaction>
</comment>
<dbReference type="HAMAP" id="MF_01916">
    <property type="entry name" value="Cardiolipin_synth_Cls"/>
    <property type="match status" value="1"/>
</dbReference>
<dbReference type="EMBL" id="JBHSPF010000058">
    <property type="protein sequence ID" value="MFC5629308.1"/>
    <property type="molecule type" value="Genomic_DNA"/>
</dbReference>
<feature type="transmembrane region" description="Helical" evidence="12">
    <location>
        <begin position="12"/>
        <end position="40"/>
    </location>
</feature>
<gene>
    <name evidence="15" type="primary">cls</name>
    <name evidence="15" type="ORF">ACFPTR_10630</name>
</gene>
<keyword evidence="10 12" id="KW-0594">Phospholipid biosynthesis</keyword>
<feature type="transmembrane region" description="Helical" evidence="12">
    <location>
        <begin position="52"/>
        <end position="72"/>
    </location>
</feature>
<comment type="function">
    <text evidence="12">Catalyzes the reversible phosphatidyl group transfer from one phosphatidylglycerol molecule to another to form cardiolipin (CL) (diphosphatidylglycerol) and glycerol.</text>
</comment>
<dbReference type="InterPro" id="IPR022924">
    <property type="entry name" value="Cardiolipin_synthase"/>
</dbReference>
<proteinExistence type="inferred from homology"/>
<evidence type="ECO:0000256" key="7">
    <source>
        <dbReference type="ARBA" id="ARBA00022989"/>
    </source>
</evidence>
<feature type="domain" description="PLD phosphodiesterase" evidence="14">
    <location>
        <begin position="413"/>
        <end position="440"/>
    </location>
</feature>
<evidence type="ECO:0000313" key="15">
    <source>
        <dbReference type="EMBL" id="MFC5629308.1"/>
    </source>
</evidence>
<keyword evidence="7 12" id="KW-1133">Transmembrane helix</keyword>
<dbReference type="CDD" id="cd09110">
    <property type="entry name" value="PLDc_CLS_1"/>
    <property type="match status" value="1"/>
</dbReference>
<evidence type="ECO:0000256" key="4">
    <source>
        <dbReference type="ARBA" id="ARBA00022679"/>
    </source>
</evidence>
<feature type="domain" description="PLD phosphodiesterase" evidence="14">
    <location>
        <begin position="235"/>
        <end position="262"/>
    </location>
</feature>
<dbReference type="Pfam" id="PF13396">
    <property type="entry name" value="PLDc_N"/>
    <property type="match status" value="1"/>
</dbReference>
<feature type="active site" evidence="12">
    <location>
        <position position="247"/>
    </location>
</feature>